<dbReference type="Gene3D" id="2.160.20.110">
    <property type="match status" value="1"/>
</dbReference>
<evidence type="ECO:0000256" key="2">
    <source>
        <dbReference type="SAM" id="MobiDB-lite"/>
    </source>
</evidence>
<dbReference type="OrthoDB" id="1864276at2"/>
<dbReference type="EMBL" id="LRVM01000009">
    <property type="protein sequence ID" value="KXL52259.1"/>
    <property type="molecule type" value="Genomic_DNA"/>
</dbReference>
<dbReference type="InterPro" id="IPR041286">
    <property type="entry name" value="MBG_2"/>
</dbReference>
<organism evidence="6 7">
    <name type="scientific">Anaerotignum neopropionicum</name>
    <dbReference type="NCBI Taxonomy" id="36847"/>
    <lineage>
        <taxon>Bacteria</taxon>
        <taxon>Bacillati</taxon>
        <taxon>Bacillota</taxon>
        <taxon>Clostridia</taxon>
        <taxon>Lachnospirales</taxon>
        <taxon>Anaerotignaceae</taxon>
        <taxon>Anaerotignum</taxon>
    </lineage>
</organism>
<feature type="chain" id="PRO_5007479288" evidence="3">
    <location>
        <begin position="26"/>
        <end position="2151"/>
    </location>
</feature>
<dbReference type="PATRIC" id="fig|36847.3.peg.2823"/>
<feature type="compositionally biased region" description="Gly residues" evidence="2">
    <location>
        <begin position="1765"/>
        <end position="1775"/>
    </location>
</feature>
<name>A0A136WD45_9FIRM</name>
<dbReference type="RefSeq" id="WP_066089505.1">
    <property type="nucleotide sequence ID" value="NZ_LRVM01000009.1"/>
</dbReference>
<dbReference type="Gene3D" id="2.60.40.10">
    <property type="entry name" value="Immunoglobulins"/>
    <property type="match status" value="1"/>
</dbReference>
<keyword evidence="6" id="KW-0378">Hydrolase</keyword>
<sequence length="2151" mass="224115">MKKRFFSILLCLCMVLGLLPTMAWAEEKYTTPSGLSISGGTSGMDYTYDDSYKSLDITGNDTYTISGSSTEDIICVNIQSDSEVNIILNNVNLDASSNAIANNNGFAAFEINAFDNATMTVNLTLIGDNVLKSGSGLPGLLVPKRCTLNITDDSTGTLTAVGGSGGAGIGGNASYDCGIINIGGGNVNAVGGGDAVAIGCGSDDTNGTLKGLPGIGLLRTPTVVTLEDITDAGVEVSNLTIKDIGNSTYDYGSTTRTLENGELYLWLPSDVTVTDATVTDATGNDTHYCGSVTSGVTGTLSPAVVSVATDSTTSYYGGISDALTAAQSGNASTLTLLKDVSYDSNVYLSNTMTLELNGHQLAFENGKCLTIDSTGNLTVQDSVGGGVITSDGVTLTALGGLTVKSGTIQTTATGSDALTCVEGSNVVIHGGTFIGTGKDVTFSGGNLMIDGGSFCNSGLLVSGAGVTLKGGTFATIETQGGLKANALLPNGYCYYQGNDTTGAVVDGDTTNISETVTVGECDWDSAIAYNDGTYTVLSADGLDWVSAVASGTITADTFQTDPQMPDKDFDRGYFYGATVKLDTNIDLSGENWTPMKGFGGTFDGAGHSITGMTVEGAYDQSGFFASLAGKVRNLYIGGSVHVSSDSDIYAGGIAGFVSEYGSIYNCVSGVTVMATGSQAVYTGGLTGWNSGYIKNCILQEDTSGKLIGKLGDADGSMENCYTPVGTKIADSDEASPRFTSVGTYDTSGNLTPITEITLGYGATLSNAMKYWVNRQVDIAVENEGEVCYVAWTTDAIPSLTANYAQQETHTFTSWEPQTDGGYIRTDLHTGITQTAEAVVTPSSGTVEPYATLEEAITAAKGLSGSTVKLITNVTTEKTIEVASGTFQIDLNGKTWESIVGDNAENEYALVLTGTSNITLKDSASGGTFTSYPANGCSTVRIAGVSATIEGGIYNTTNGAGRILEILDVVSEGKKVTITGGSFEGESWIIDSKYVELSGGSFDSLKVWVNENVSNVIGNLDGFLADGYAYRSTLEGNAWFDARVGSLTDVSVQAAPVKITAQPQDVTVTYGHTTSPTLSVITQRLVPEGDITYQWFLDEKLQGTSASLSFPTTYAAGSYTYYCAVTCDGCTVNSKSATVTVNRATGYITNKETEDSAYPTTQTYPNTAIAPNDSNFETNAQSNLVYTWYAGQNTDGSVSNLTQLTPNVAPANAGEYTLKVEFEESDNVAAGSTTLKVTINKATPHLGKVFYGGSGTLYTSAAPSAVVLTRDDDSCEGNFALDGVTALTAGTNDYPWKFTPTDTDNYDTVTGTVSLTVTADTLNEISIGSTKPSKTAYQYGDTFDTDGLTVTATYLSGAQKDVTPSVTANALAVGNTTATLNYTEDGVTKSCTVSGISVAKKQLNVSGMSWNVQADDYTFNGSEQGITLEGTLPTGVIVSKSQDTGTNVGDYDAQADFVLAEGYSADNYEIVGTNPLTVTWSIIKASAPNVAEQSKNHICTIATKDTVLLAALLPQNGGVPAYEVTSSSYTGLENVSVSTDGILSYDTKVAPSVLTDTITIKVTMENYDDTTITVKVNLTDKIGVIISGLSAPTDRVYNGMAVASMDFGIPTYAPLWNGTPIYTYYNGNSVSGSPLSEAPKDAGTYTLRISIPDDDTTYVGYADITFTIGKATVIANVDNKSMKKGSALPQFTVSYTGIASGDTPESIFETPATASTTADGKTTGSYPITVTAPVLKSEMEKNYIVGTTVNGTLTVKKPSSDDSAGGTTGGSTGGSTGVAPTSNTNTAQISSGTDSISASASVTGNTATVSATDAQIKEIVSDKETGDPVKIDVSGLKVDTVVVPSKVIAAMNSTSGSVGLEAVLSSGTVALDKTAVSAIVNKGDIKISVETVANSALSDAQKAVLGKQANSATVVDVNVYVNGIKTSTFGDGKIEVCVPYTLKAGENADSITVWFVKDDGTIEPKNGTYKDGKVVFTTDHLSQYLIVNFPFADVNENSWYYGSVAYAYTNGLFSGTSKTTFGPDTAMTREMIWMVLARMDDKAPGNMDGARTWAVENKISDGSNPKGIITREQLAAILYRYSEYKGYNVTVGDNTLNYSDAAEVSKYAISAVQWACNSQLLKGDSNKLLPSGTAERAQVAAILMRFCQNVAK</sequence>
<feature type="region of interest" description="Disordered" evidence="2">
    <location>
        <begin position="1753"/>
        <end position="1797"/>
    </location>
</feature>
<evidence type="ECO:0000259" key="4">
    <source>
        <dbReference type="PROSITE" id="PS50835"/>
    </source>
</evidence>
<keyword evidence="7" id="KW-1185">Reference proteome</keyword>
<keyword evidence="3" id="KW-0732">Signal</keyword>
<feature type="signal peptide" evidence="3">
    <location>
        <begin position="1"/>
        <end position="25"/>
    </location>
</feature>
<feature type="domain" description="SLH" evidence="5">
    <location>
        <begin position="1986"/>
        <end position="2049"/>
    </location>
</feature>
<keyword evidence="6" id="KW-0326">Glycosidase</keyword>
<keyword evidence="1" id="KW-0677">Repeat</keyword>
<proteinExistence type="predicted"/>
<evidence type="ECO:0000313" key="6">
    <source>
        <dbReference type="EMBL" id="KXL52259.1"/>
    </source>
</evidence>
<dbReference type="Gene3D" id="2.60.40.3630">
    <property type="match status" value="1"/>
</dbReference>
<feature type="domain" description="SLH" evidence="5">
    <location>
        <begin position="2094"/>
        <end position="2151"/>
    </location>
</feature>
<dbReference type="PROSITE" id="PS50835">
    <property type="entry name" value="IG_LIKE"/>
    <property type="match status" value="1"/>
</dbReference>
<dbReference type="InterPro" id="IPR013783">
    <property type="entry name" value="Ig-like_fold"/>
</dbReference>
<dbReference type="STRING" id="36847.CLNEO_24240"/>
<comment type="caution">
    <text evidence="6">The sequence shown here is derived from an EMBL/GenBank/DDBJ whole genome shotgun (WGS) entry which is preliminary data.</text>
</comment>
<evidence type="ECO:0000259" key="5">
    <source>
        <dbReference type="PROSITE" id="PS51272"/>
    </source>
</evidence>
<dbReference type="InterPro" id="IPR001119">
    <property type="entry name" value="SLH_dom"/>
</dbReference>
<evidence type="ECO:0000313" key="7">
    <source>
        <dbReference type="Proteomes" id="UP000070539"/>
    </source>
</evidence>
<evidence type="ECO:0000256" key="1">
    <source>
        <dbReference type="ARBA" id="ARBA00022737"/>
    </source>
</evidence>
<feature type="domain" description="Ig-like" evidence="4">
    <location>
        <begin position="1055"/>
        <end position="1139"/>
    </location>
</feature>
<protein>
    <submittedName>
        <fullName evidence="6">Endoglucanase</fullName>
        <ecNumber evidence="6">3.2.1.4</ecNumber>
    </submittedName>
</protein>
<dbReference type="InterPro" id="IPR022038">
    <property type="entry name" value="Ig-like_bact"/>
</dbReference>
<dbReference type="PROSITE" id="PS51272">
    <property type="entry name" value="SLH"/>
    <property type="match status" value="2"/>
</dbReference>
<dbReference type="GO" id="GO:0008810">
    <property type="term" value="F:cellulase activity"/>
    <property type="evidence" value="ECO:0007669"/>
    <property type="project" value="UniProtKB-EC"/>
</dbReference>
<dbReference type="InterPro" id="IPR007110">
    <property type="entry name" value="Ig-like_dom"/>
</dbReference>
<dbReference type="Pfam" id="PF07523">
    <property type="entry name" value="Big_3"/>
    <property type="match status" value="1"/>
</dbReference>
<feature type="compositionally biased region" description="Polar residues" evidence="2">
    <location>
        <begin position="1711"/>
        <end position="1721"/>
    </location>
</feature>
<gene>
    <name evidence="6" type="ORF">CLNEO_24240</name>
</gene>
<dbReference type="Proteomes" id="UP000070539">
    <property type="component" value="Unassembled WGS sequence"/>
</dbReference>
<dbReference type="EC" id="3.2.1.4" evidence="6"/>
<feature type="region of interest" description="Disordered" evidence="2">
    <location>
        <begin position="1701"/>
        <end position="1721"/>
    </location>
</feature>
<dbReference type="Pfam" id="PF00395">
    <property type="entry name" value="SLH"/>
    <property type="match status" value="2"/>
</dbReference>
<reference evidence="6 7" key="1">
    <citation type="submission" date="2016-01" db="EMBL/GenBank/DDBJ databases">
        <title>Genome sequence of Clostridium neopropionicum X4, DSM-3847.</title>
        <authorList>
            <person name="Poehlein A."/>
            <person name="Beck M.H."/>
            <person name="Bengelsdorf F.R."/>
            <person name="Daniel R."/>
            <person name="Duerre P."/>
        </authorList>
    </citation>
    <scope>NUCLEOTIDE SEQUENCE [LARGE SCALE GENOMIC DNA]</scope>
    <source>
        <strain evidence="6 7">DSM-3847</strain>
    </source>
</reference>
<accession>A0A136WD45</accession>
<feature type="compositionally biased region" description="Low complexity" evidence="2">
    <location>
        <begin position="1788"/>
        <end position="1797"/>
    </location>
</feature>
<evidence type="ECO:0000256" key="3">
    <source>
        <dbReference type="SAM" id="SignalP"/>
    </source>
</evidence>
<dbReference type="Pfam" id="PF18676">
    <property type="entry name" value="MBG_2"/>
    <property type="match status" value="1"/>
</dbReference>